<name>U2EED0_9MOLU</name>
<keyword evidence="2" id="KW-0227">DNA damage</keyword>
<dbReference type="Proteomes" id="UP000005707">
    <property type="component" value="Unassembled WGS sequence"/>
</dbReference>
<dbReference type="PANTHER" id="PTHR10302:SF27">
    <property type="entry name" value="SINGLE-STRANDED DNA-BINDING PROTEIN"/>
    <property type="match status" value="1"/>
</dbReference>
<reference evidence="5 6" key="2">
    <citation type="journal article" date="2013" name="PLoS ONE">
        <title>INDIGO - INtegrated Data Warehouse of MIcrobial GenOmes with Examples from the Red Sea Extremophiles.</title>
        <authorList>
            <person name="Alam I."/>
            <person name="Antunes A."/>
            <person name="Kamau A.A."/>
            <person name="Ba Alawi W."/>
            <person name="Kalkatawi M."/>
            <person name="Stingl U."/>
            <person name="Bajic V.B."/>
        </authorList>
    </citation>
    <scope>NUCLEOTIDE SEQUENCE [LARGE SCALE GENOMIC DNA]</scope>
    <source>
        <strain evidence="5 6">SSD-17B</strain>
    </source>
</reference>
<keyword evidence="1 2" id="KW-0238">DNA-binding</keyword>
<dbReference type="Pfam" id="PF00436">
    <property type="entry name" value="SSB"/>
    <property type="match status" value="1"/>
</dbReference>
<dbReference type="EMBL" id="AFNU02000002">
    <property type="protein sequence ID" value="ERJ13343.1"/>
    <property type="molecule type" value="Genomic_DNA"/>
</dbReference>
<keyword evidence="2" id="KW-0235">DNA replication</keyword>
<reference evidence="5 6" key="1">
    <citation type="journal article" date="2011" name="J. Bacteriol.">
        <title>Genome sequence of Haloplasma contractile, an unusual contractile bacterium from a deep-sea anoxic brine lake.</title>
        <authorList>
            <person name="Antunes A."/>
            <person name="Alam I."/>
            <person name="El Dorry H."/>
            <person name="Siam R."/>
            <person name="Robertson A."/>
            <person name="Bajic V.B."/>
            <person name="Stingl U."/>
        </authorList>
    </citation>
    <scope>NUCLEOTIDE SEQUENCE [LARGE SCALE GENOMIC DNA]</scope>
    <source>
        <strain evidence="5 6">SSD-17B</strain>
    </source>
</reference>
<dbReference type="FunFam" id="2.40.50.140:FF:000084">
    <property type="entry name" value="Single-stranded DNA-binding protein"/>
    <property type="match status" value="1"/>
</dbReference>
<evidence type="ECO:0000256" key="1">
    <source>
        <dbReference type="ARBA" id="ARBA00023125"/>
    </source>
</evidence>
<evidence type="ECO:0000313" key="6">
    <source>
        <dbReference type="Proteomes" id="UP000005707"/>
    </source>
</evidence>
<accession>U2EED0</accession>
<protein>
    <recommendedName>
        <fullName evidence="2 3">Single-stranded DNA-binding protein</fullName>
        <shortName evidence="2">SSB</shortName>
    </recommendedName>
</protein>
<dbReference type="CDD" id="cd04496">
    <property type="entry name" value="SSB_OBF"/>
    <property type="match status" value="1"/>
</dbReference>
<dbReference type="Gene3D" id="2.40.50.140">
    <property type="entry name" value="Nucleic acid-binding proteins"/>
    <property type="match status" value="1"/>
</dbReference>
<feature type="short sequence motif" description="Important for interaction with partner proteins" evidence="2">
    <location>
        <begin position="181"/>
        <end position="186"/>
    </location>
</feature>
<dbReference type="GO" id="GO:0006281">
    <property type="term" value="P:DNA repair"/>
    <property type="evidence" value="ECO:0007669"/>
    <property type="project" value="UniProtKB-UniRule"/>
</dbReference>
<dbReference type="STRING" id="1033810.HLPCO_000972"/>
<keyword evidence="2" id="KW-0234">DNA repair</keyword>
<dbReference type="OrthoDB" id="9809878at2"/>
<comment type="caution">
    <text evidence="2">Lacks conserved residue(s) required for the propagation of feature annotation.</text>
</comment>
<dbReference type="NCBIfam" id="TIGR00621">
    <property type="entry name" value="ssb"/>
    <property type="match status" value="1"/>
</dbReference>
<dbReference type="RefSeq" id="WP_008826664.1">
    <property type="nucleotide sequence ID" value="NZ_AFNU02000002.1"/>
</dbReference>
<dbReference type="FunCoup" id="U2EED0">
    <property type="interactions" value="393"/>
</dbReference>
<dbReference type="GO" id="GO:0009295">
    <property type="term" value="C:nucleoid"/>
    <property type="evidence" value="ECO:0007669"/>
    <property type="project" value="TreeGrafter"/>
</dbReference>
<dbReference type="PROSITE" id="PS50935">
    <property type="entry name" value="SSB"/>
    <property type="match status" value="1"/>
</dbReference>
<dbReference type="InterPro" id="IPR012340">
    <property type="entry name" value="NA-bd_OB-fold"/>
</dbReference>
<proteinExistence type="inferred from homology"/>
<dbReference type="InterPro" id="IPR011344">
    <property type="entry name" value="ssDNA-bd"/>
</dbReference>
<dbReference type="AlphaFoldDB" id="U2EED0"/>
<sequence length="186" mass="20924">MINKVVLVGRLTKDPDLKYSGSGTPVVRFTLAVNRTFTNQNGQREADFINCVSFRRQAENVNRFVRKGSLVGVEGRIQTGSYEAQDGSRRYTTDVICDSVQFLESRNSQSETVDVQNTYNNNNNYNQGQNNQGFNQNRGQQPRNNANMGQGQAPNQQQQKKNNNIDDDPYFSGVGNVDISEDDLPF</sequence>
<dbReference type="GO" id="GO:0006310">
    <property type="term" value="P:DNA recombination"/>
    <property type="evidence" value="ECO:0007669"/>
    <property type="project" value="UniProtKB-UniRule"/>
</dbReference>
<comment type="subunit">
    <text evidence="2">Homotetramer.</text>
</comment>
<feature type="region of interest" description="Disordered" evidence="4">
    <location>
        <begin position="118"/>
        <end position="186"/>
    </location>
</feature>
<dbReference type="GO" id="GO:0003697">
    <property type="term" value="F:single-stranded DNA binding"/>
    <property type="evidence" value="ECO:0007669"/>
    <property type="project" value="UniProtKB-UniRule"/>
</dbReference>
<dbReference type="InParanoid" id="U2EED0"/>
<dbReference type="eggNOG" id="COG0629">
    <property type="taxonomic scope" value="Bacteria"/>
</dbReference>
<feature type="compositionally biased region" description="Low complexity" evidence="4">
    <location>
        <begin position="118"/>
        <end position="162"/>
    </location>
</feature>
<evidence type="ECO:0000313" key="5">
    <source>
        <dbReference type="EMBL" id="ERJ13343.1"/>
    </source>
</evidence>
<comment type="function">
    <text evidence="2">Plays an important role in DNA replication, recombination and repair. Binds to ssDNA and to an array of partner proteins to recruit them to their sites of action during DNA metabolism.</text>
</comment>
<keyword evidence="6" id="KW-1185">Reference proteome</keyword>
<dbReference type="InterPro" id="IPR000424">
    <property type="entry name" value="Primosome_PriB/ssb"/>
</dbReference>
<dbReference type="GO" id="GO:0006260">
    <property type="term" value="P:DNA replication"/>
    <property type="evidence" value="ECO:0007669"/>
    <property type="project" value="UniProtKB-UniRule"/>
</dbReference>
<gene>
    <name evidence="5" type="primary">ssb1</name>
    <name evidence="5" type="ORF">HLPCO_000972</name>
</gene>
<dbReference type="SUPFAM" id="SSF50249">
    <property type="entry name" value="Nucleic acid-binding proteins"/>
    <property type="match status" value="1"/>
</dbReference>
<evidence type="ECO:0000256" key="4">
    <source>
        <dbReference type="SAM" id="MobiDB-lite"/>
    </source>
</evidence>
<evidence type="ECO:0000256" key="2">
    <source>
        <dbReference type="HAMAP-Rule" id="MF_00984"/>
    </source>
</evidence>
<dbReference type="HAMAP" id="MF_00984">
    <property type="entry name" value="SSB"/>
    <property type="match status" value="1"/>
</dbReference>
<keyword evidence="2" id="KW-0233">DNA recombination</keyword>
<dbReference type="PANTHER" id="PTHR10302">
    <property type="entry name" value="SINGLE-STRANDED DNA-BINDING PROTEIN"/>
    <property type="match status" value="1"/>
</dbReference>
<organism evidence="5 6">
    <name type="scientific">Haloplasma contractile SSD-17B</name>
    <dbReference type="NCBI Taxonomy" id="1033810"/>
    <lineage>
        <taxon>Bacteria</taxon>
        <taxon>Bacillati</taxon>
        <taxon>Mycoplasmatota</taxon>
        <taxon>Mollicutes</taxon>
        <taxon>Haloplasmatales</taxon>
        <taxon>Haloplasmataceae</taxon>
        <taxon>Haloplasma</taxon>
    </lineage>
</organism>
<comment type="caution">
    <text evidence="5">The sequence shown here is derived from an EMBL/GenBank/DDBJ whole genome shotgun (WGS) entry which is preliminary data.</text>
</comment>
<evidence type="ECO:0000256" key="3">
    <source>
        <dbReference type="RuleBase" id="RU000524"/>
    </source>
</evidence>